<keyword evidence="8" id="KW-0648">Protein biosynthesis</keyword>
<feature type="binding site" evidence="7">
    <location>
        <position position="105"/>
    </location>
    <ligand>
        <name>Zn(2+)</name>
        <dbReference type="ChEBI" id="CHEBI:29105"/>
    </ligand>
</feature>
<evidence type="ECO:0000313" key="11">
    <source>
        <dbReference type="Proteomes" id="UP001231616"/>
    </source>
</evidence>
<protein>
    <recommendedName>
        <fullName evidence="7">Glutamyl-Q tRNA(Asp) synthetase</fullName>
        <shortName evidence="7">Glu-Q-RSs</shortName>
        <ecNumber evidence="7">6.1.1.-</ecNumber>
    </recommendedName>
</protein>
<dbReference type="SUPFAM" id="SSF52374">
    <property type="entry name" value="Nucleotidylyl transferase"/>
    <property type="match status" value="1"/>
</dbReference>
<evidence type="ECO:0000256" key="5">
    <source>
        <dbReference type="ARBA" id="ARBA00022840"/>
    </source>
</evidence>
<dbReference type="InterPro" id="IPR020058">
    <property type="entry name" value="Glu/Gln-tRNA-synth_Ib_cat-dom"/>
</dbReference>
<feature type="binding site" evidence="7">
    <location>
        <position position="195"/>
    </location>
    <ligand>
        <name>L-glutamate</name>
        <dbReference type="ChEBI" id="CHEBI:29985"/>
    </ligand>
</feature>
<evidence type="ECO:0000256" key="7">
    <source>
        <dbReference type="HAMAP-Rule" id="MF_01428"/>
    </source>
</evidence>
<dbReference type="EMBL" id="JAUZVZ010000010">
    <property type="protein sequence ID" value="MDP4536237.1"/>
    <property type="molecule type" value="Genomic_DNA"/>
</dbReference>
<evidence type="ECO:0000313" key="10">
    <source>
        <dbReference type="EMBL" id="MDP4536237.1"/>
    </source>
</evidence>
<dbReference type="PRINTS" id="PR00987">
    <property type="entry name" value="TRNASYNTHGLU"/>
</dbReference>
<organism evidence="10 11">
    <name type="scientific">Alkalimonas collagenimarina</name>
    <dbReference type="NCBI Taxonomy" id="400390"/>
    <lineage>
        <taxon>Bacteria</taxon>
        <taxon>Pseudomonadati</taxon>
        <taxon>Pseudomonadota</taxon>
        <taxon>Gammaproteobacteria</taxon>
        <taxon>Alkalimonas</taxon>
    </lineage>
</organism>
<evidence type="ECO:0000256" key="8">
    <source>
        <dbReference type="RuleBase" id="RU363037"/>
    </source>
</evidence>
<dbReference type="RefSeq" id="WP_305893503.1">
    <property type="nucleotide sequence ID" value="NZ_JAUZVZ010000010.1"/>
</dbReference>
<gene>
    <name evidence="10" type="primary">gluQRS</name>
    <name evidence="7" type="synonym">gluQ</name>
    <name evidence="10" type="ORF">Q3O60_08560</name>
</gene>
<comment type="cofactor">
    <cofactor evidence="7">
        <name>Zn(2+)</name>
        <dbReference type="ChEBI" id="CHEBI:29105"/>
    </cofactor>
    <text evidence="7">Binds 1 zinc ion per subunit.</text>
</comment>
<dbReference type="InterPro" id="IPR049940">
    <property type="entry name" value="GluQ/Sye"/>
</dbReference>
<evidence type="ECO:0000256" key="3">
    <source>
        <dbReference type="ARBA" id="ARBA00022741"/>
    </source>
</evidence>
<feature type="binding site" evidence="7">
    <location>
        <position position="47"/>
    </location>
    <ligand>
        <name>L-glutamate</name>
        <dbReference type="ChEBI" id="CHEBI:29985"/>
    </ligand>
</feature>
<sequence>MPDQAFPIVGRFAPSPSGPLHFGSLLAAVASFLHAKSRGGQWLLRIEDIDQPRTQPGAADAIQRDLAAFGLHWDGPVWYQSERLERYQQVFDQLKEAELIYGCDCSRKQVAAMGGHYNGHCRERQLEPSHEKPLAYRLKSSGVQTDFYDTLQGPQQIPAPFCQEDYIIKRRDGLFAYQLVVVIDDIDQQISEVIRGADLLEMTTRQQRLFQLLDATAPAFGHIPLISAKAGFKLSKQNHAPAIHLQPPSTLLFQALNVLGQSCPNEFSGAPVDEILSWAIQNWLPSAVPKVSEIVLNPFN</sequence>
<keyword evidence="6 7" id="KW-0030">Aminoacyl-tRNA synthetase</keyword>
<dbReference type="Proteomes" id="UP001231616">
    <property type="component" value="Unassembled WGS sequence"/>
</dbReference>
<feature type="binding site" evidence="7">
    <location>
        <position position="236"/>
    </location>
    <ligand>
        <name>ATP</name>
        <dbReference type="ChEBI" id="CHEBI:30616"/>
    </ligand>
</feature>
<dbReference type="HAMAP" id="MF_01428">
    <property type="entry name" value="Glu_Q_tRNA_synth"/>
    <property type="match status" value="1"/>
</dbReference>
<dbReference type="NCBIfam" id="NF004314">
    <property type="entry name" value="PRK05710.1-3"/>
    <property type="match status" value="1"/>
</dbReference>
<evidence type="ECO:0000259" key="9">
    <source>
        <dbReference type="Pfam" id="PF00749"/>
    </source>
</evidence>
<keyword evidence="2 7" id="KW-0479">Metal-binding</keyword>
<dbReference type="InterPro" id="IPR000924">
    <property type="entry name" value="Glu/Gln-tRNA-synth"/>
</dbReference>
<comment type="function">
    <text evidence="7">Catalyzes the tRNA-independent activation of glutamate in presence of ATP and the subsequent transfer of glutamate onto a tRNA(Asp). Glutamate is transferred on the 2-amino-5-(4,5-dihydroxy-2-cyclopenten-1-yl) moiety of the queuosine in the wobble position of the QUC anticodon.</text>
</comment>
<dbReference type="Pfam" id="PF00749">
    <property type="entry name" value="tRNA-synt_1c"/>
    <property type="match status" value="1"/>
</dbReference>
<keyword evidence="5 7" id="KW-0067">ATP-binding</keyword>
<dbReference type="InterPro" id="IPR022380">
    <property type="entry name" value="Glu-Q_tRNA(Asp)_Synthase"/>
</dbReference>
<comment type="similarity">
    <text evidence="7">Belongs to the class-I aminoacyl-tRNA synthetase family. GluQ subfamily.</text>
</comment>
<feature type="binding site" evidence="7">
    <location>
        <position position="117"/>
    </location>
    <ligand>
        <name>Zn(2+)</name>
        <dbReference type="ChEBI" id="CHEBI:29105"/>
    </ligand>
</feature>
<dbReference type="InterPro" id="IPR014729">
    <property type="entry name" value="Rossmann-like_a/b/a_fold"/>
</dbReference>
<feature type="short sequence motif" description="'HIGH' region" evidence="7">
    <location>
        <begin position="14"/>
        <end position="24"/>
    </location>
</feature>
<dbReference type="Gene3D" id="3.40.50.620">
    <property type="entry name" value="HUPs"/>
    <property type="match status" value="1"/>
</dbReference>
<dbReference type="PANTHER" id="PTHR43311">
    <property type="entry name" value="GLUTAMATE--TRNA LIGASE"/>
    <property type="match status" value="1"/>
</dbReference>
<name>A0ABT9GYV0_9GAMM</name>
<reference evidence="10 11" key="1">
    <citation type="submission" date="2023-08" db="EMBL/GenBank/DDBJ databases">
        <authorList>
            <person name="Joshi A."/>
            <person name="Thite S."/>
        </authorList>
    </citation>
    <scope>NUCLEOTIDE SEQUENCE [LARGE SCALE GENOMIC DNA]</scope>
    <source>
        <strain evidence="10 11">AC40</strain>
    </source>
</reference>
<accession>A0ABT9GYV0</accession>
<feature type="short sequence motif" description="'KMSKS' region" evidence="7">
    <location>
        <begin position="233"/>
        <end position="237"/>
    </location>
</feature>
<feature type="domain" description="Glutamyl/glutaminyl-tRNA synthetase class Ib catalytic" evidence="9">
    <location>
        <begin position="8"/>
        <end position="239"/>
    </location>
</feature>
<evidence type="ECO:0000256" key="1">
    <source>
        <dbReference type="ARBA" id="ARBA00022598"/>
    </source>
</evidence>
<feature type="binding site" evidence="7">
    <location>
        <begin position="11"/>
        <end position="15"/>
    </location>
    <ligand>
        <name>L-glutamate</name>
        <dbReference type="ChEBI" id="CHEBI:29985"/>
    </ligand>
</feature>
<evidence type="ECO:0000256" key="2">
    <source>
        <dbReference type="ARBA" id="ARBA00022723"/>
    </source>
</evidence>
<comment type="caution">
    <text evidence="10">The sequence shown here is derived from an EMBL/GenBank/DDBJ whole genome shotgun (WGS) entry which is preliminary data.</text>
</comment>
<evidence type="ECO:0000256" key="4">
    <source>
        <dbReference type="ARBA" id="ARBA00022833"/>
    </source>
</evidence>
<keyword evidence="3 7" id="KW-0547">Nucleotide-binding</keyword>
<feature type="binding site" evidence="7">
    <location>
        <position position="177"/>
    </location>
    <ligand>
        <name>L-glutamate</name>
        <dbReference type="ChEBI" id="CHEBI:29985"/>
    </ligand>
</feature>
<dbReference type="NCBIfam" id="TIGR03838">
    <property type="entry name" value="queuosine_YadB"/>
    <property type="match status" value="1"/>
</dbReference>
<feature type="binding site" evidence="7">
    <location>
        <position position="103"/>
    </location>
    <ligand>
        <name>Zn(2+)</name>
        <dbReference type="ChEBI" id="CHEBI:29105"/>
    </ligand>
</feature>
<proteinExistence type="inferred from homology"/>
<dbReference type="GO" id="GO:0016874">
    <property type="term" value="F:ligase activity"/>
    <property type="evidence" value="ECO:0007669"/>
    <property type="project" value="UniProtKB-KW"/>
</dbReference>
<evidence type="ECO:0000256" key="6">
    <source>
        <dbReference type="ARBA" id="ARBA00023146"/>
    </source>
</evidence>
<keyword evidence="11" id="KW-1185">Reference proteome</keyword>
<keyword evidence="1 7" id="KW-0436">Ligase</keyword>
<dbReference type="EC" id="6.1.1.-" evidence="7"/>
<keyword evidence="4 7" id="KW-0862">Zinc</keyword>
<dbReference type="PANTHER" id="PTHR43311:SF1">
    <property type="entry name" value="GLUTAMYL-Q TRNA(ASP) SYNTHETASE"/>
    <property type="match status" value="1"/>
</dbReference>
<feature type="binding site" evidence="7">
    <location>
        <position position="121"/>
    </location>
    <ligand>
        <name>Zn(2+)</name>
        <dbReference type="ChEBI" id="CHEBI:29105"/>
    </ligand>
</feature>